<dbReference type="AlphaFoldDB" id="A0A1D2N5Z8"/>
<feature type="region of interest" description="Disordered" evidence="6">
    <location>
        <begin position="254"/>
        <end position="277"/>
    </location>
</feature>
<keyword evidence="2 7" id="KW-0689">Ribosomal protein</keyword>
<dbReference type="InterPro" id="IPR026569">
    <property type="entry name" value="Ribosomal_bL28"/>
</dbReference>
<dbReference type="InterPro" id="IPR034704">
    <property type="entry name" value="Ribosomal_bL28/bL31-like_sf"/>
</dbReference>
<evidence type="ECO:0000256" key="2">
    <source>
        <dbReference type="ARBA" id="ARBA00022980"/>
    </source>
</evidence>
<dbReference type="EMBL" id="LJIJ01000194">
    <property type="protein sequence ID" value="ODN00651.1"/>
    <property type="molecule type" value="Genomic_DNA"/>
</dbReference>
<dbReference type="PANTHER" id="PTHR13528">
    <property type="entry name" value="39S RIBOSOMAL PROTEIN L28, MITOCHONDRIAL"/>
    <property type="match status" value="1"/>
</dbReference>
<dbReference type="OrthoDB" id="361870at2759"/>
<keyword evidence="3" id="KW-0687">Ribonucleoprotein</keyword>
<evidence type="ECO:0000313" key="7">
    <source>
        <dbReference type="EMBL" id="ODN00651.1"/>
    </source>
</evidence>
<evidence type="ECO:0000256" key="6">
    <source>
        <dbReference type="SAM" id="MobiDB-lite"/>
    </source>
</evidence>
<comment type="caution">
    <text evidence="7">The sequence shown here is derived from an EMBL/GenBank/DDBJ whole genome shotgun (WGS) entry which is preliminary data.</text>
</comment>
<evidence type="ECO:0000256" key="3">
    <source>
        <dbReference type="ARBA" id="ARBA00023274"/>
    </source>
</evidence>
<reference evidence="7 8" key="1">
    <citation type="journal article" date="2016" name="Genome Biol. Evol.">
        <title>Gene Family Evolution Reflects Adaptation to Soil Environmental Stressors in the Genome of the Collembolan Orchesella cincta.</title>
        <authorList>
            <person name="Faddeeva-Vakhrusheva A."/>
            <person name="Derks M.F."/>
            <person name="Anvar S.Y."/>
            <person name="Agamennone V."/>
            <person name="Suring W."/>
            <person name="Smit S."/>
            <person name="van Straalen N.M."/>
            <person name="Roelofs D."/>
        </authorList>
    </citation>
    <scope>NUCLEOTIDE SEQUENCE [LARGE SCALE GENOMIC DNA]</scope>
    <source>
        <tissue evidence="7">Mixed pool</tissue>
    </source>
</reference>
<dbReference type="Proteomes" id="UP000094527">
    <property type="component" value="Unassembled WGS sequence"/>
</dbReference>
<name>A0A1D2N5Z8_ORCCI</name>
<evidence type="ECO:0000256" key="5">
    <source>
        <dbReference type="ARBA" id="ARBA00035538"/>
    </source>
</evidence>
<dbReference type="SUPFAM" id="SSF143800">
    <property type="entry name" value="L28p-like"/>
    <property type="match status" value="1"/>
</dbReference>
<dbReference type="PANTHER" id="PTHR13528:SF2">
    <property type="entry name" value="LARGE RIBOSOMAL SUBUNIT PROTEIN BL28M"/>
    <property type="match status" value="1"/>
</dbReference>
<protein>
    <recommendedName>
        <fullName evidence="4">Large ribosomal subunit protein bL28m</fullName>
    </recommendedName>
    <alternativeName>
        <fullName evidence="5">39S ribosomal protein L28, mitochondrial</fullName>
    </alternativeName>
</protein>
<comment type="similarity">
    <text evidence="1">Belongs to the bacterial ribosomal protein bL28 family.</text>
</comment>
<dbReference type="STRING" id="48709.A0A1D2N5Z8"/>
<evidence type="ECO:0000313" key="8">
    <source>
        <dbReference type="Proteomes" id="UP000094527"/>
    </source>
</evidence>
<dbReference type="GO" id="GO:0005762">
    <property type="term" value="C:mitochondrial large ribosomal subunit"/>
    <property type="evidence" value="ECO:0007669"/>
    <property type="project" value="TreeGrafter"/>
</dbReference>
<organism evidence="7 8">
    <name type="scientific">Orchesella cincta</name>
    <name type="common">Springtail</name>
    <name type="synonym">Podura cincta</name>
    <dbReference type="NCBI Taxonomy" id="48709"/>
    <lineage>
        <taxon>Eukaryota</taxon>
        <taxon>Metazoa</taxon>
        <taxon>Ecdysozoa</taxon>
        <taxon>Arthropoda</taxon>
        <taxon>Hexapoda</taxon>
        <taxon>Collembola</taxon>
        <taxon>Entomobryomorpha</taxon>
        <taxon>Entomobryoidea</taxon>
        <taxon>Orchesellidae</taxon>
        <taxon>Orchesellinae</taxon>
        <taxon>Orchesella</taxon>
    </lineage>
</organism>
<dbReference type="GO" id="GO:0003735">
    <property type="term" value="F:structural constituent of ribosome"/>
    <property type="evidence" value="ECO:0007669"/>
    <property type="project" value="InterPro"/>
</dbReference>
<evidence type="ECO:0000256" key="4">
    <source>
        <dbReference type="ARBA" id="ARBA00035269"/>
    </source>
</evidence>
<proteinExistence type="inferred from homology"/>
<sequence length="293" mass="34154">MSTVSSGYLALHPSIRKLLNPSRFKIHRRPWDRERVATLPIEYQKFYTEWMDSEEKETPVHWAPKEGKWERNPETGEVKPIQNEPIMVNYPVEMHEGLWGGEGVVQGTVKKGKWRSPVPRYWSPTLKRSIIFSEILDTYFSVVVTERALRLIDEHHGLDNYLIMTPAYDLKSMLALKLKRQMLMALLDKNFCHKNPSRQNELLEKYKEYLLPRAEVEWYGLTVEEAVAKVKQIKEASLDYTPLKIKLRQELVQKLKQERDNPPESQPDGVLSSTASSSWMSKLNPFAKSAESR</sequence>
<keyword evidence="8" id="KW-1185">Reference proteome</keyword>
<accession>A0A1D2N5Z8</accession>
<dbReference type="OMA" id="NDPERHN"/>
<evidence type="ECO:0000256" key="1">
    <source>
        <dbReference type="ARBA" id="ARBA00008760"/>
    </source>
</evidence>
<gene>
    <name evidence="7" type="ORF">Ocin01_06033</name>
</gene>